<keyword evidence="1" id="KW-1133">Transmembrane helix</keyword>
<dbReference type="PANTHER" id="PTHR48424:SF3">
    <property type="entry name" value="DYNEIN LIGHT CHAIN-RELATED"/>
    <property type="match status" value="1"/>
</dbReference>
<evidence type="ECO:0000256" key="1">
    <source>
        <dbReference type="SAM" id="Phobius"/>
    </source>
</evidence>
<keyword evidence="1" id="KW-0812">Transmembrane</keyword>
<reference evidence="2 3" key="1">
    <citation type="submission" date="2012-03" db="EMBL/GenBank/DDBJ databases">
        <title>Whole Genome Assembly of Papio anubis.</title>
        <authorList>
            <person name="Liu Y.L."/>
            <person name="Abraham K.A."/>
            <person name="Akbar H.A."/>
            <person name="Ali S.A."/>
            <person name="Anosike U.A."/>
            <person name="Aqrawi P.A."/>
            <person name="Arias F.A."/>
            <person name="Attaway T.A."/>
            <person name="Awwad R.A."/>
            <person name="Babu C.B."/>
            <person name="Bandaranaike D.B."/>
            <person name="Battles P.B."/>
            <person name="Bell A.B."/>
            <person name="Beltran B.B."/>
            <person name="Berhane-Mersha D.B."/>
            <person name="Bess C.B."/>
            <person name="Bickham C.B."/>
            <person name="Bolden T.B."/>
            <person name="Carter K.C."/>
            <person name="Chau D.C."/>
            <person name="Chavez A.C."/>
            <person name="Clerc-Blankenburg K.C."/>
            <person name="Coyle M.C."/>
            <person name="Dao M.D."/>
            <person name="Davila M.L.D."/>
            <person name="Davy-Carroll L.D."/>
            <person name="Denson S.D."/>
            <person name="Dinh H.D."/>
            <person name="Fernandez S.F."/>
            <person name="Fernando P.F."/>
            <person name="Forbes L.F."/>
            <person name="Francis C.F."/>
            <person name="Francisco L.F."/>
            <person name="Fu Q.F."/>
            <person name="Garcia-Iii R.G."/>
            <person name="Garrett T.G."/>
            <person name="Gross S.G."/>
            <person name="Gubbala S.G."/>
            <person name="Hirani K.H."/>
            <person name="Hogues M.H."/>
            <person name="Hollins B.H."/>
            <person name="Jackson L.J."/>
            <person name="Javaid M.J."/>
            <person name="Jhangiani S.J."/>
            <person name="Johnson A.J."/>
            <person name="Johnson B.J."/>
            <person name="Jones J.J."/>
            <person name="Joshi V.J."/>
            <person name="Kalu J.K."/>
            <person name="Khan N.K."/>
            <person name="Korchina V.K."/>
            <person name="Kovar C.K."/>
            <person name="Lago L.L."/>
            <person name="Lara F.L."/>
            <person name="Le T.-K.L."/>
            <person name="Lee S.L."/>
            <person name="Legall-Iii F.L."/>
            <person name="Lemon S.L."/>
            <person name="Liu J.L."/>
            <person name="Liu Y.-S.L."/>
            <person name="Liyanage D.L."/>
            <person name="Lopez J.L."/>
            <person name="Lorensuhewa L.L."/>
            <person name="Mata R.M."/>
            <person name="Mathew T.M."/>
            <person name="Mercado C.M."/>
            <person name="Mercado I.M."/>
            <person name="Morales K.M."/>
            <person name="Morgan M.M."/>
            <person name="Munidasa M.M."/>
            <person name="Ngo D.N."/>
            <person name="Nguyen L.N."/>
            <person name="Nguyen T.N."/>
            <person name="Nguyen N.N."/>
            <person name="Obregon M.O."/>
            <person name="Okwuonu G.O."/>
            <person name="Ongeri F.O."/>
            <person name="Onwere C.O."/>
            <person name="Osifeso I.O."/>
            <person name="Parra A.P."/>
            <person name="Patil S.P."/>
            <person name="Perez A.P."/>
            <person name="Perez Y.P."/>
            <person name="Pham C.P."/>
            <person name="Pu L.-L.P."/>
            <person name="Puazo M.P."/>
            <person name="Quiroz J.Q."/>
            <person name="Rouhana J.R."/>
            <person name="Ruiz M.R."/>
            <person name="Ruiz S.-J.R."/>
            <person name="Saada N.S."/>
            <person name="Santibanez J.S."/>
            <person name="Scheel M.S."/>
            <person name="Schneider B.S."/>
            <person name="Simmons D.S."/>
            <person name="Sisson I.S."/>
            <person name="Tang L.-Y.T."/>
            <person name="Thornton R.T."/>
            <person name="Tisius J.T."/>
            <person name="Toledanes G.T."/>
            <person name="Trejos Z.T."/>
            <person name="Usmani K.U."/>
            <person name="Varghese R.V."/>
            <person name="Vattathil S.V."/>
            <person name="Vee V.V."/>
            <person name="Walker D.W."/>
            <person name="Weissenberger G.W."/>
            <person name="White C.W."/>
            <person name="Williams A.W."/>
            <person name="Woodworth J.W."/>
            <person name="Wright R.W."/>
            <person name="Zhu Y.Z."/>
            <person name="Han Y.H."/>
            <person name="Newsham I.N."/>
            <person name="Nazareth L.N."/>
            <person name="Worley K.W."/>
            <person name="Muzny D.M."/>
            <person name="Rogers J.R."/>
            <person name="Gibbs R.G."/>
        </authorList>
    </citation>
    <scope>NUCLEOTIDE SEQUENCE [LARGE SCALE GENOMIC DNA]</scope>
</reference>
<keyword evidence="3" id="KW-1185">Reference proteome</keyword>
<organism evidence="2 3">
    <name type="scientific">Papio anubis</name>
    <name type="common">Olive baboon</name>
    <dbReference type="NCBI Taxonomy" id="9555"/>
    <lineage>
        <taxon>Eukaryota</taxon>
        <taxon>Metazoa</taxon>
        <taxon>Chordata</taxon>
        <taxon>Craniata</taxon>
        <taxon>Vertebrata</taxon>
        <taxon>Euteleostomi</taxon>
        <taxon>Mammalia</taxon>
        <taxon>Eutheria</taxon>
        <taxon>Euarchontoglires</taxon>
        <taxon>Primates</taxon>
        <taxon>Haplorrhini</taxon>
        <taxon>Catarrhini</taxon>
        <taxon>Cercopithecidae</taxon>
        <taxon>Cercopithecinae</taxon>
        <taxon>Papio</taxon>
    </lineage>
</organism>
<name>A0A2I3N2B4_PAPAN</name>
<dbReference type="GeneTree" id="ENSGT00390000001618"/>
<sequence length="123" mass="13971">MILTRFEQKNGHLAQVEVDEVFGFMCQVTTIVPPHHAIPGGIVLLVKFLLDMSRNVLYVLYVVLIQCLSSALHCVLLHLFQHVRIFDHGLSVAHGYHGELQGSFREVSVLRFFNRSKISETIT</sequence>
<evidence type="ECO:0000313" key="3">
    <source>
        <dbReference type="Proteomes" id="UP000028761"/>
    </source>
</evidence>
<reference evidence="2" key="2">
    <citation type="submission" date="2025-08" db="UniProtKB">
        <authorList>
            <consortium name="Ensembl"/>
        </authorList>
    </citation>
    <scope>IDENTIFICATION</scope>
</reference>
<reference evidence="2" key="3">
    <citation type="submission" date="2025-09" db="UniProtKB">
        <authorList>
            <consortium name="Ensembl"/>
        </authorList>
    </citation>
    <scope>IDENTIFICATION</scope>
</reference>
<proteinExistence type="predicted"/>
<dbReference type="OMA" id="CQVTTIV"/>
<dbReference type="Ensembl" id="ENSPANT00000050961.2">
    <property type="protein sequence ID" value="ENSPANP00000042152.2"/>
    <property type="gene ID" value="ENSPANG00000030325.2"/>
</dbReference>
<feature type="transmembrane region" description="Helical" evidence="1">
    <location>
        <begin position="58"/>
        <end position="80"/>
    </location>
</feature>
<dbReference type="Bgee" id="ENSPANG00000030325">
    <property type="expression patterns" value="Expressed in Ammon's horn and 60 other cell types or tissues"/>
</dbReference>
<keyword evidence="1" id="KW-0472">Membrane</keyword>
<dbReference type="Proteomes" id="UP000028761">
    <property type="component" value="Chromosome 4"/>
</dbReference>
<protein>
    <submittedName>
        <fullName evidence="2">Uncharacterized protein</fullName>
    </submittedName>
</protein>
<dbReference type="AlphaFoldDB" id="A0A2I3N2B4"/>
<dbReference type="PANTHER" id="PTHR48424">
    <property type="entry name" value="DYNEIN LIGHT CHAIN-RELATED"/>
    <property type="match status" value="1"/>
</dbReference>
<evidence type="ECO:0000313" key="2">
    <source>
        <dbReference type="Ensembl" id="ENSPANP00000042152.2"/>
    </source>
</evidence>
<accession>A0A2I3N2B4</accession>